<sequence length="531" mass="58712">MKKQILSLLVLGAVAFSSCKKYLDVNKNPNTATTSSPELLLPQALTASAANTVGLSDYGSWQVGYIANAGGYGGWGSTLTYNYTTSDYNGVWTNQYDALMDYQLIINYAKADPKYTYYEAVARIMKAYTFQILVDNYGNVPYSQSLKGLDNIVPAYDNAEAIYKDIYNQLDTAIIKIRNAQEPQISLENSIGKADVMFGATTDLTKWIKFANTLKLKLLVRARKTTALDGVTKDFTGGFIDQDVLVNPNYSKNDGKQNPFWNNYHSNYAGTRAGAGNSRVPTRFIISFYNGTKLTDARGGVSFRNLTTANQLGYTGDDAATAPAGTAWYKGVSTAYTADEPDALGILKNRQQGQPIMFLAEAKFLQSEAALFGVYAAGDPKVLFNEGILASYRYLYSTWDGRFLSNKLPETDYAAYFTNNATGTYARLVNWDLATTNEQKLEAIITQKYIALNFIMGHEAWAEYRRTGYPAITAGSTNATATFVSLNSTMTTPDKLPGRILYPSSEYQVNPNNVPKGIAVTDYIFWDRRKN</sequence>
<dbReference type="SUPFAM" id="SSF48452">
    <property type="entry name" value="TPR-like"/>
    <property type="match status" value="1"/>
</dbReference>
<reference evidence="1 2" key="1">
    <citation type="submission" date="2018-06" db="EMBL/GenBank/DDBJ databases">
        <title>Genomic Encyclopedia of Archaeal and Bacterial Type Strains, Phase II (KMG-II): from individual species to whole genera.</title>
        <authorList>
            <person name="Goeker M."/>
        </authorList>
    </citation>
    <scope>NUCLEOTIDE SEQUENCE [LARGE SCALE GENOMIC DNA]</scope>
    <source>
        <strain evidence="1 2">DSM 23857</strain>
    </source>
</reference>
<dbReference type="Pfam" id="PF12741">
    <property type="entry name" value="SusD-like"/>
    <property type="match status" value="1"/>
</dbReference>
<organism evidence="1 2">
    <name type="scientific">Chitinophaga skermanii</name>
    <dbReference type="NCBI Taxonomy" id="331697"/>
    <lineage>
        <taxon>Bacteria</taxon>
        <taxon>Pseudomonadati</taxon>
        <taxon>Bacteroidota</taxon>
        <taxon>Chitinophagia</taxon>
        <taxon>Chitinophagales</taxon>
        <taxon>Chitinophagaceae</taxon>
        <taxon>Chitinophaga</taxon>
    </lineage>
</organism>
<dbReference type="OrthoDB" id="614457at2"/>
<dbReference type="InterPro" id="IPR011990">
    <property type="entry name" value="TPR-like_helical_dom_sf"/>
</dbReference>
<dbReference type="EMBL" id="QLLL01000001">
    <property type="protein sequence ID" value="RAJ11008.1"/>
    <property type="molecule type" value="Genomic_DNA"/>
</dbReference>
<evidence type="ECO:0000313" key="1">
    <source>
        <dbReference type="EMBL" id="RAJ11008.1"/>
    </source>
</evidence>
<keyword evidence="2" id="KW-1185">Reference proteome</keyword>
<comment type="caution">
    <text evidence="1">The sequence shown here is derived from an EMBL/GenBank/DDBJ whole genome shotgun (WGS) entry which is preliminary data.</text>
</comment>
<evidence type="ECO:0000313" key="2">
    <source>
        <dbReference type="Proteomes" id="UP000249547"/>
    </source>
</evidence>
<accession>A0A327R4L9</accession>
<dbReference type="RefSeq" id="WP_111596114.1">
    <property type="nucleotide sequence ID" value="NZ_QLLL01000001.1"/>
</dbReference>
<dbReference type="InterPro" id="IPR024302">
    <property type="entry name" value="SusD-like"/>
</dbReference>
<gene>
    <name evidence="1" type="ORF">LX64_00615</name>
</gene>
<protein>
    <submittedName>
        <fullName evidence="1">SusD-like starch-binding protein associating with outer membrane</fullName>
    </submittedName>
</protein>
<dbReference type="Proteomes" id="UP000249547">
    <property type="component" value="Unassembled WGS sequence"/>
</dbReference>
<proteinExistence type="predicted"/>
<dbReference type="AlphaFoldDB" id="A0A327R4L9"/>
<dbReference type="PROSITE" id="PS51257">
    <property type="entry name" value="PROKAR_LIPOPROTEIN"/>
    <property type="match status" value="1"/>
</dbReference>
<dbReference type="Gene3D" id="1.25.40.390">
    <property type="match status" value="1"/>
</dbReference>
<name>A0A327R4L9_9BACT</name>